<name>A0ACB9DRV4_CICIN</name>
<sequence>MAYFPISLPVLASCLLLYIHYAQARLHHHPPRYHHHEKKHKHAADSPPGSHISQPPYYSPSPSPLLAPSPSPSSPYSSLDGIFDVREFGAVGDGMSDDTNAFKDAWDSACQTDSAVLLVPHGHSFMIQSNIFTGPCQSGLIFQVDGTLMPPDGPESWPKNNSRRQWLVFYRIDEMTFQGTGLIDGRGERWWNLPCKPHKGPNGSTLPGPCYSPIAIRFFMSTNLTLQGLRIKDSPQFNLRFDSCRNVHIESIYIVAPALSPNTDGIHVENTNNVRIYNSIISNGDDCVSIGSGCYDVDIKNITCGQGHGISIGSLGNHNSRASVSNITVRDSAIKQSANGVRIKTWQGGYGSVSGVRYENIRMENVRNPIIVDQFYCLTKECLNQTSAVVVSDIEYRNIKGTYNVRSPPMHFGCSDSVPCRNITLSEVELLPAEGEMVLDAFCWNVYGELETMTIPPVSCLLDGTP</sequence>
<reference evidence="2" key="1">
    <citation type="journal article" date="2022" name="Mol. Ecol. Resour.">
        <title>The genomes of chicory, endive, great burdock and yacon provide insights into Asteraceae palaeo-polyploidization history and plant inulin production.</title>
        <authorList>
            <person name="Fan W."/>
            <person name="Wang S."/>
            <person name="Wang H."/>
            <person name="Wang A."/>
            <person name="Jiang F."/>
            <person name="Liu H."/>
            <person name="Zhao H."/>
            <person name="Xu D."/>
            <person name="Zhang Y."/>
        </authorList>
    </citation>
    <scope>NUCLEOTIDE SEQUENCE [LARGE SCALE GENOMIC DNA]</scope>
    <source>
        <strain evidence="2">cv. Punajuju</strain>
    </source>
</reference>
<comment type="caution">
    <text evidence="1">The sequence shown here is derived from an EMBL/GenBank/DDBJ whole genome shotgun (WGS) entry which is preliminary data.</text>
</comment>
<dbReference type="Proteomes" id="UP001055811">
    <property type="component" value="Linkage Group LG04"/>
</dbReference>
<organism evidence="1 2">
    <name type="scientific">Cichorium intybus</name>
    <name type="common">Chicory</name>
    <dbReference type="NCBI Taxonomy" id="13427"/>
    <lineage>
        <taxon>Eukaryota</taxon>
        <taxon>Viridiplantae</taxon>
        <taxon>Streptophyta</taxon>
        <taxon>Embryophyta</taxon>
        <taxon>Tracheophyta</taxon>
        <taxon>Spermatophyta</taxon>
        <taxon>Magnoliopsida</taxon>
        <taxon>eudicotyledons</taxon>
        <taxon>Gunneridae</taxon>
        <taxon>Pentapetalae</taxon>
        <taxon>asterids</taxon>
        <taxon>campanulids</taxon>
        <taxon>Asterales</taxon>
        <taxon>Asteraceae</taxon>
        <taxon>Cichorioideae</taxon>
        <taxon>Cichorieae</taxon>
        <taxon>Cichoriinae</taxon>
        <taxon>Cichorium</taxon>
    </lineage>
</organism>
<reference evidence="1 2" key="2">
    <citation type="journal article" date="2022" name="Mol. Ecol. Resour.">
        <title>The genomes of chicory, endive, great burdock and yacon provide insights into Asteraceae paleo-polyploidization history and plant inulin production.</title>
        <authorList>
            <person name="Fan W."/>
            <person name="Wang S."/>
            <person name="Wang H."/>
            <person name="Wang A."/>
            <person name="Jiang F."/>
            <person name="Liu H."/>
            <person name="Zhao H."/>
            <person name="Xu D."/>
            <person name="Zhang Y."/>
        </authorList>
    </citation>
    <scope>NUCLEOTIDE SEQUENCE [LARGE SCALE GENOMIC DNA]</scope>
    <source>
        <strain evidence="2">cv. Punajuju</strain>
        <tissue evidence="1">Leaves</tissue>
    </source>
</reference>
<gene>
    <name evidence="1" type="ORF">L2E82_19762</name>
</gene>
<dbReference type="EMBL" id="CM042012">
    <property type="protein sequence ID" value="KAI3749155.1"/>
    <property type="molecule type" value="Genomic_DNA"/>
</dbReference>
<protein>
    <submittedName>
        <fullName evidence="1">Uncharacterized protein</fullName>
    </submittedName>
</protein>
<accession>A0ACB9DRV4</accession>
<keyword evidence="2" id="KW-1185">Reference proteome</keyword>
<evidence type="ECO:0000313" key="2">
    <source>
        <dbReference type="Proteomes" id="UP001055811"/>
    </source>
</evidence>
<proteinExistence type="predicted"/>
<evidence type="ECO:0000313" key="1">
    <source>
        <dbReference type="EMBL" id="KAI3749155.1"/>
    </source>
</evidence>